<comment type="caution">
    <text evidence="3">The sequence shown here is derived from an EMBL/GenBank/DDBJ whole genome shotgun (WGS) entry which is preliminary data.</text>
</comment>
<sequence>MNMKELNLSNILVKKRKEKGITQDQLAAYIGVSKASVSKWETGQSCPDITFLPQLAAYFNMSVDELIGYKPQMTKEDIRKLYLRLAKDFSQKPAKEVFEECDGILKKYYSCFPLIMQMIILYMNHFVLLEKPEEQKTVMKTAADLCRRVKEESGDVLLSSQANSLEARMELLEGHPEKVLELLDEEVRANYFDEGILSEAYRMLGNEEKARETVQISLYQNLVGVMSFMIQELTLYEKDEEKFEMLVQRGSQIAEAFELDLLYVNAMAQLYFAAAVGYMGQKKEEKALAMLENYERVCLNNLLPYTLHGDDFFDLVDPWLNEMCLGVQAPREAKLIKQSVIDGFKHPAFEPLTGNPRFEEIVKRIQKEWRL</sequence>
<evidence type="ECO:0000259" key="2">
    <source>
        <dbReference type="PROSITE" id="PS50943"/>
    </source>
</evidence>
<keyword evidence="4" id="KW-1185">Reference proteome</keyword>
<gene>
    <name evidence="3" type="ORF">H8S22_07635</name>
</gene>
<dbReference type="CDD" id="cd00093">
    <property type="entry name" value="HTH_XRE"/>
    <property type="match status" value="1"/>
</dbReference>
<evidence type="ECO:0000313" key="3">
    <source>
        <dbReference type="EMBL" id="MBC5677488.1"/>
    </source>
</evidence>
<reference evidence="3 4" key="1">
    <citation type="submission" date="2020-08" db="EMBL/GenBank/DDBJ databases">
        <title>Genome public.</title>
        <authorList>
            <person name="Liu C."/>
            <person name="Sun Q."/>
        </authorList>
    </citation>
    <scope>NUCLEOTIDE SEQUENCE [LARGE SCALE GENOMIC DNA]</scope>
    <source>
        <strain evidence="3 4">NSJ-7</strain>
    </source>
</reference>
<dbReference type="SMART" id="SM00530">
    <property type="entry name" value="HTH_XRE"/>
    <property type="match status" value="1"/>
</dbReference>
<dbReference type="PANTHER" id="PTHR46558">
    <property type="entry name" value="TRACRIPTIONAL REGULATORY PROTEIN-RELATED-RELATED"/>
    <property type="match status" value="1"/>
</dbReference>
<dbReference type="EMBL" id="JACOOS010000007">
    <property type="protein sequence ID" value="MBC5677488.1"/>
    <property type="molecule type" value="Genomic_DNA"/>
</dbReference>
<dbReference type="Gene3D" id="1.10.260.40">
    <property type="entry name" value="lambda repressor-like DNA-binding domains"/>
    <property type="match status" value="1"/>
</dbReference>
<accession>A0ABR7FQJ6</accession>
<evidence type="ECO:0000313" key="4">
    <source>
        <dbReference type="Proteomes" id="UP000635828"/>
    </source>
</evidence>
<feature type="domain" description="HTH cro/C1-type" evidence="2">
    <location>
        <begin position="12"/>
        <end position="66"/>
    </location>
</feature>
<keyword evidence="1" id="KW-0238">DNA-binding</keyword>
<name>A0ABR7FQJ6_9FIRM</name>
<dbReference type="Pfam" id="PF01381">
    <property type="entry name" value="HTH_3"/>
    <property type="match status" value="1"/>
</dbReference>
<organism evidence="3 4">
    <name type="scientific">Anaerostipes hominis</name>
    <name type="common">ex Liu et al. 2021</name>
    <dbReference type="NCBI Taxonomy" id="2763018"/>
    <lineage>
        <taxon>Bacteria</taxon>
        <taxon>Bacillati</taxon>
        <taxon>Bacillota</taxon>
        <taxon>Clostridia</taxon>
        <taxon>Lachnospirales</taxon>
        <taxon>Lachnospiraceae</taxon>
        <taxon>Anaerostipes</taxon>
    </lineage>
</organism>
<dbReference type="PANTHER" id="PTHR46558:SF11">
    <property type="entry name" value="HTH-TYPE TRANSCRIPTIONAL REGULATOR XRE"/>
    <property type="match status" value="1"/>
</dbReference>
<evidence type="ECO:0000256" key="1">
    <source>
        <dbReference type="ARBA" id="ARBA00023125"/>
    </source>
</evidence>
<dbReference type="InterPro" id="IPR010982">
    <property type="entry name" value="Lambda_DNA-bd_dom_sf"/>
</dbReference>
<dbReference type="PROSITE" id="PS50943">
    <property type="entry name" value="HTH_CROC1"/>
    <property type="match status" value="1"/>
</dbReference>
<dbReference type="Proteomes" id="UP000635828">
    <property type="component" value="Unassembled WGS sequence"/>
</dbReference>
<dbReference type="SUPFAM" id="SSF47413">
    <property type="entry name" value="lambda repressor-like DNA-binding domains"/>
    <property type="match status" value="1"/>
</dbReference>
<dbReference type="InterPro" id="IPR001387">
    <property type="entry name" value="Cro/C1-type_HTH"/>
</dbReference>
<protein>
    <submittedName>
        <fullName evidence="3">Helix-turn-helix transcriptional regulator</fullName>
    </submittedName>
</protein>
<proteinExistence type="predicted"/>